<evidence type="ECO:0000256" key="2">
    <source>
        <dbReference type="ARBA" id="ARBA00023002"/>
    </source>
</evidence>
<sequence length="427" mass="45813">MFDLHAPQPKALDKLLSLQGKTAVITGGSRGIGKQILTRFTEAGCKVVFTGRSLEALQAVEKEFKDKGFDVACFQADISSVEDSYKTIDFTVKKYGRLDILVNNAASFPFCDALSMTEETWNKCFDTDAKGTFFMSQAAAKEMIKEGHGGRIINFMSTAALNPTGPLIAYGAAKQAVWYVTKTMAQEFAPYKITVNAATPGATMTEERIAAFSGNGEQMQQFIKQSGNAGLNFTENVSSLNPSMLSGLLEQAMPMGRTGFPDDLAKAVLFLVSDMAEYITGQNITVDGAQSIQNPMGAMMNRIQGGGAETFSQTDNDEPNEVSSNSIDGAIAGKWSSSMDTPMGKNTIEFDLKVNGNKLDGTVSLAGNSADIEKGQAADDGITFLFKMKSPMGKVKVKVTGRLEDNKLVGEIKLPIGTSVAYVADRI</sequence>
<comment type="similarity">
    <text evidence="1 3">Belongs to the short-chain dehydrogenases/reductases (SDR) family.</text>
</comment>
<dbReference type="GO" id="GO:0008206">
    <property type="term" value="P:bile acid metabolic process"/>
    <property type="evidence" value="ECO:0007669"/>
    <property type="project" value="UniProtKB-ARBA"/>
</dbReference>
<feature type="region of interest" description="Disordered" evidence="4">
    <location>
        <begin position="307"/>
        <end position="328"/>
    </location>
</feature>
<keyword evidence="2 5" id="KW-0560">Oxidoreductase</keyword>
<dbReference type="Gene3D" id="3.40.50.720">
    <property type="entry name" value="NAD(P)-binding Rossmann-like Domain"/>
    <property type="match status" value="1"/>
</dbReference>
<reference evidence="5 6" key="1">
    <citation type="submission" date="2016-07" db="EMBL/GenBank/DDBJ databases">
        <title>Characterization of isolates of Eisenbergiella tayi derived from blood cultures, using whole genome sequencing.</title>
        <authorList>
            <person name="Burdz T."/>
            <person name="Wiebe D."/>
            <person name="Huynh C."/>
            <person name="Bernard K."/>
        </authorList>
    </citation>
    <scope>NUCLEOTIDE SEQUENCE [LARGE SCALE GENOMIC DNA]</scope>
    <source>
        <strain evidence="5 6">NML 110608</strain>
    </source>
</reference>
<dbReference type="FunFam" id="3.40.50.720:FF:000084">
    <property type="entry name" value="Short-chain dehydrogenase reductase"/>
    <property type="match status" value="1"/>
</dbReference>
<dbReference type="InterPro" id="IPR036291">
    <property type="entry name" value="NAD(P)-bd_dom_sf"/>
</dbReference>
<dbReference type="PANTHER" id="PTHR43639">
    <property type="entry name" value="OXIDOREDUCTASE, SHORT-CHAIN DEHYDROGENASE/REDUCTASE FAMILY (AFU_ORTHOLOGUE AFUA_5G02870)"/>
    <property type="match status" value="1"/>
</dbReference>
<dbReference type="Pfam" id="PF00106">
    <property type="entry name" value="adh_short"/>
    <property type="match status" value="1"/>
</dbReference>
<name>A0A1E3A8M8_9FIRM</name>
<organism evidence="5 6">
    <name type="scientific">Eisenbergiella tayi</name>
    <dbReference type="NCBI Taxonomy" id="1432052"/>
    <lineage>
        <taxon>Bacteria</taxon>
        <taxon>Bacillati</taxon>
        <taxon>Bacillota</taxon>
        <taxon>Clostridia</taxon>
        <taxon>Lachnospirales</taxon>
        <taxon>Lachnospiraceae</taxon>
        <taxon>Eisenbergiella</taxon>
    </lineage>
</organism>
<evidence type="ECO:0000313" key="5">
    <source>
        <dbReference type="EMBL" id="ODM05058.1"/>
    </source>
</evidence>
<dbReference type="InterPro" id="IPR002347">
    <property type="entry name" value="SDR_fam"/>
</dbReference>
<evidence type="ECO:0000313" key="6">
    <source>
        <dbReference type="Proteomes" id="UP000094067"/>
    </source>
</evidence>
<dbReference type="PRINTS" id="PR00080">
    <property type="entry name" value="SDRFAMILY"/>
</dbReference>
<comment type="caution">
    <text evidence="5">The sequence shown here is derived from an EMBL/GenBank/DDBJ whole genome shotgun (WGS) entry which is preliminary data.</text>
</comment>
<dbReference type="GO" id="GO:0008670">
    <property type="term" value="F:2,4-dienoyl-CoA reductase (NADPH) activity"/>
    <property type="evidence" value="ECO:0007669"/>
    <property type="project" value="UniProtKB-EC"/>
</dbReference>
<evidence type="ECO:0000256" key="1">
    <source>
        <dbReference type="ARBA" id="ARBA00006484"/>
    </source>
</evidence>
<gene>
    <name evidence="5" type="primary">fadH</name>
    <name evidence="5" type="ORF">BEI61_00941</name>
</gene>
<evidence type="ECO:0000256" key="4">
    <source>
        <dbReference type="SAM" id="MobiDB-lite"/>
    </source>
</evidence>
<protein>
    <submittedName>
        <fullName evidence="5">Putative 2,4-dienoyl-CoA reductase</fullName>
        <ecNumber evidence="5">1.3.1.34</ecNumber>
    </submittedName>
</protein>
<dbReference type="PROSITE" id="PS00061">
    <property type="entry name" value="ADH_SHORT"/>
    <property type="match status" value="1"/>
</dbReference>
<dbReference type="Pfam" id="PF13561">
    <property type="entry name" value="adh_short_C2"/>
    <property type="match status" value="1"/>
</dbReference>
<dbReference type="PANTHER" id="PTHR43639:SF1">
    <property type="entry name" value="SHORT-CHAIN DEHYDROGENASE_REDUCTASE FAMILY PROTEIN"/>
    <property type="match status" value="1"/>
</dbReference>
<dbReference type="CDD" id="cd05233">
    <property type="entry name" value="SDR_c"/>
    <property type="match status" value="1"/>
</dbReference>
<dbReference type="EMBL" id="MCGH01000002">
    <property type="protein sequence ID" value="ODM05058.1"/>
    <property type="molecule type" value="Genomic_DNA"/>
</dbReference>
<proteinExistence type="inferred from homology"/>
<evidence type="ECO:0000256" key="3">
    <source>
        <dbReference type="RuleBase" id="RU000363"/>
    </source>
</evidence>
<dbReference type="SUPFAM" id="SSF51735">
    <property type="entry name" value="NAD(P)-binding Rossmann-fold domains"/>
    <property type="match status" value="1"/>
</dbReference>
<dbReference type="EC" id="1.3.1.34" evidence="5"/>
<accession>A0A1E3A8M8</accession>
<dbReference type="PRINTS" id="PR00081">
    <property type="entry name" value="GDHRDH"/>
</dbReference>
<dbReference type="InterPro" id="IPR020904">
    <property type="entry name" value="Sc_DH/Rdtase_CS"/>
</dbReference>
<dbReference type="Proteomes" id="UP000094067">
    <property type="component" value="Unassembled WGS sequence"/>
</dbReference>
<dbReference type="RefSeq" id="WP_069151451.1">
    <property type="nucleotide sequence ID" value="NZ_MCGH01000002.1"/>
</dbReference>
<dbReference type="AlphaFoldDB" id="A0A1E3A8M8"/>